<evidence type="ECO:0000313" key="1">
    <source>
        <dbReference type="EMBL" id="KAL1248032.1"/>
    </source>
</evidence>
<gene>
    <name evidence="1" type="ORF">QQF64_023408</name>
</gene>
<feature type="non-terminal residue" evidence="1">
    <location>
        <position position="1"/>
    </location>
</feature>
<sequence>LCPHSLNRRPLITQTCRPTPQLSSLPWPPVLPAPPWPPELPTLPWPPEHWLLPHGHLICHAPSWTPEHCLPYHGLLNCLLCHGHLNTVCPAMASLIACPTLAS</sequence>
<dbReference type="Proteomes" id="UP001558613">
    <property type="component" value="Unassembled WGS sequence"/>
</dbReference>
<accession>A0ABR3L5D4</accession>
<dbReference type="EMBL" id="JAYMGO010000025">
    <property type="protein sequence ID" value="KAL1248032.1"/>
    <property type="molecule type" value="Genomic_DNA"/>
</dbReference>
<keyword evidence="2" id="KW-1185">Reference proteome</keyword>
<protein>
    <submittedName>
        <fullName evidence="1">Uncharacterized protein</fullName>
    </submittedName>
</protein>
<name>A0ABR3L5D4_9TELE</name>
<reference evidence="1 2" key="1">
    <citation type="submission" date="2023-09" db="EMBL/GenBank/DDBJ databases">
        <authorList>
            <person name="Wang M."/>
        </authorList>
    </citation>
    <scope>NUCLEOTIDE SEQUENCE [LARGE SCALE GENOMIC DNA]</scope>
    <source>
        <strain evidence="1">GT-2023</strain>
        <tissue evidence="1">Liver</tissue>
    </source>
</reference>
<organism evidence="1 2">
    <name type="scientific">Cirrhinus molitorella</name>
    <name type="common">mud carp</name>
    <dbReference type="NCBI Taxonomy" id="172907"/>
    <lineage>
        <taxon>Eukaryota</taxon>
        <taxon>Metazoa</taxon>
        <taxon>Chordata</taxon>
        <taxon>Craniata</taxon>
        <taxon>Vertebrata</taxon>
        <taxon>Euteleostomi</taxon>
        <taxon>Actinopterygii</taxon>
        <taxon>Neopterygii</taxon>
        <taxon>Teleostei</taxon>
        <taxon>Ostariophysi</taxon>
        <taxon>Cypriniformes</taxon>
        <taxon>Cyprinidae</taxon>
        <taxon>Labeoninae</taxon>
        <taxon>Labeonini</taxon>
        <taxon>Cirrhinus</taxon>
    </lineage>
</organism>
<comment type="caution">
    <text evidence="1">The sequence shown here is derived from an EMBL/GenBank/DDBJ whole genome shotgun (WGS) entry which is preliminary data.</text>
</comment>
<proteinExistence type="predicted"/>
<evidence type="ECO:0000313" key="2">
    <source>
        <dbReference type="Proteomes" id="UP001558613"/>
    </source>
</evidence>